<dbReference type="SUPFAM" id="SSF47648">
    <property type="entry name" value="Nucleoside phosphorylase/phosphoribosyltransferase N-terminal domain"/>
    <property type="match status" value="1"/>
</dbReference>
<evidence type="ECO:0000256" key="2">
    <source>
        <dbReference type="ARBA" id="ARBA00022679"/>
    </source>
</evidence>
<dbReference type="InterPro" id="IPR035902">
    <property type="entry name" value="Nuc_phospho_transferase"/>
</dbReference>
<evidence type="ECO:0000256" key="1">
    <source>
        <dbReference type="ARBA" id="ARBA00022676"/>
    </source>
</evidence>
<protein>
    <recommendedName>
        <fullName evidence="5">Anthranilate phosphoribosyltransferase</fullName>
        <ecNumber evidence="5">2.4.2.18</ecNumber>
    </recommendedName>
</protein>
<sequence length="535" mass="57575">MQVLSPPGHYGLSVREVCHPLAARRPTPCSPIARRPGYHRLYELSRCCAGRRHRLPLHLRAALQQRPRGPGSGAPGGRHPPCGRRHRVQLDRVRHARRGPDGGRQQRLRRAHPGRRGPALRRHGPLPPAQERSLPVPADSRPHRATWRWLVGDLVPGRRLLVTAAGRVAPLRRRRRPRAPVSEQSPTWPDLLTALIRGEDLDSTQAAWAMDRVMSGEATPAQLASFLTALRAKGETVPEMTGLASMMLQHAHRFEVKGPSIDIVGTGGDRAMTVNISSMSAVVMAAAGAVVVKHGNRAASSRSGSADMLEALGVRLDLTPEDVAAVGREVGITFCFAQTFHPSMRHSAAVRRDLGVATAFNFLGPLTNPAQPRYAVVGSADARMAPLLAGVFAERGTQAVVFRGDDGLDEVTPATTTRLWWSPGTGEVHEWVLDPERLGVPTHPVQALRGADAEHNAQVARDLFAGATGAVRDAVLLNAGTALALLSAGEEDRHPTDEAGLHTRVRAGMERAARAIDEGGAAAVVDRWVAATRGR</sequence>
<feature type="compositionally biased region" description="Basic residues" evidence="6">
    <location>
        <begin position="106"/>
        <end position="124"/>
    </location>
</feature>
<feature type="domain" description="Glycosyl transferase family 3 N-terminal" evidence="8">
    <location>
        <begin position="190"/>
        <end position="251"/>
    </location>
</feature>
<evidence type="ECO:0000259" key="8">
    <source>
        <dbReference type="Pfam" id="PF02885"/>
    </source>
</evidence>
<dbReference type="InterPro" id="IPR000312">
    <property type="entry name" value="Glycosyl_Trfase_fam3"/>
</dbReference>
<feature type="binding site" evidence="5">
    <location>
        <position position="265"/>
    </location>
    <ligand>
        <name>anthranilate</name>
        <dbReference type="ChEBI" id="CHEBI:16567"/>
        <label>1</label>
    </ligand>
</feature>
<feature type="binding site" evidence="5">
    <location>
        <position position="410"/>
    </location>
    <ligand>
        <name>Mg(2+)</name>
        <dbReference type="ChEBI" id="CHEBI:18420"/>
        <label>1</label>
    </ligand>
</feature>
<comment type="similarity">
    <text evidence="5">Belongs to the anthranilate phosphoribosyltransferase family.</text>
</comment>
<dbReference type="EC" id="2.4.2.18" evidence="5"/>
<accession>A0A5J6V3H8</accession>
<dbReference type="HAMAP" id="MF_00211">
    <property type="entry name" value="TrpD"/>
    <property type="match status" value="1"/>
</dbReference>
<dbReference type="KEGG" id="serw:FY030_05465"/>
<dbReference type="InterPro" id="IPR036320">
    <property type="entry name" value="Glycosyl_Trfase_fam3_N_dom_sf"/>
</dbReference>
<dbReference type="Gene3D" id="1.20.970.10">
    <property type="entry name" value="Transferase, Pyrimidine Nucleoside Phosphorylase, Chain C"/>
    <property type="match status" value="1"/>
</dbReference>
<dbReference type="Pfam" id="PF02885">
    <property type="entry name" value="Glycos_trans_3N"/>
    <property type="match status" value="1"/>
</dbReference>
<evidence type="ECO:0000313" key="10">
    <source>
        <dbReference type="Proteomes" id="UP000326546"/>
    </source>
</evidence>
<feature type="binding site" evidence="5">
    <location>
        <begin position="275"/>
        <end position="278"/>
    </location>
    <ligand>
        <name>5-phospho-alpha-D-ribose 1-diphosphate</name>
        <dbReference type="ChEBI" id="CHEBI:58017"/>
    </ligand>
</feature>
<dbReference type="SUPFAM" id="SSF52418">
    <property type="entry name" value="Nucleoside phosphorylase/phosphoribosyltransferase catalytic domain"/>
    <property type="match status" value="1"/>
</dbReference>
<comment type="cofactor">
    <cofactor evidence="5">
        <name>Mg(2+)</name>
        <dbReference type="ChEBI" id="CHEBI:18420"/>
    </cofactor>
    <text evidence="5">Binds 2 magnesium ions per monomer.</text>
</comment>
<dbReference type="Gene3D" id="3.40.1030.10">
    <property type="entry name" value="Nucleoside phosphorylase/phosphoribosyltransferase catalytic domain"/>
    <property type="match status" value="1"/>
</dbReference>
<dbReference type="NCBIfam" id="TIGR01245">
    <property type="entry name" value="trpD"/>
    <property type="match status" value="1"/>
</dbReference>
<dbReference type="UniPathway" id="UPA00035">
    <property type="reaction ID" value="UER00041"/>
</dbReference>
<feature type="binding site" evidence="5">
    <location>
        <position position="296"/>
    </location>
    <ligand>
        <name>anthranilate</name>
        <dbReference type="ChEBI" id="CHEBI:16567"/>
        <label>1</label>
    </ligand>
</feature>
<dbReference type="InterPro" id="IPR005940">
    <property type="entry name" value="Anthranilate_Pribosyl_Tfrase"/>
</dbReference>
<dbReference type="PANTHER" id="PTHR43285:SF2">
    <property type="entry name" value="ANTHRANILATE PHOSPHORIBOSYLTRANSFERASE"/>
    <property type="match status" value="1"/>
</dbReference>
<feature type="compositionally biased region" description="Basic and acidic residues" evidence="6">
    <location>
        <begin position="88"/>
        <end position="101"/>
    </location>
</feature>
<organism evidence="9 10">
    <name type="scientific">Ornithinimicrobium pratense</name>
    <dbReference type="NCBI Taxonomy" id="2593973"/>
    <lineage>
        <taxon>Bacteria</taxon>
        <taxon>Bacillati</taxon>
        <taxon>Actinomycetota</taxon>
        <taxon>Actinomycetes</taxon>
        <taxon>Micrococcales</taxon>
        <taxon>Ornithinimicrobiaceae</taxon>
        <taxon>Ornithinimicrobium</taxon>
    </lineage>
</organism>
<dbReference type="GO" id="GO:0005829">
    <property type="term" value="C:cytosol"/>
    <property type="evidence" value="ECO:0007669"/>
    <property type="project" value="TreeGrafter"/>
</dbReference>
<name>A0A5J6V3H8_9MICO</name>
<feature type="binding site" evidence="5">
    <location>
        <position position="409"/>
    </location>
    <ligand>
        <name>Mg(2+)</name>
        <dbReference type="ChEBI" id="CHEBI:18420"/>
        <label>2</label>
    </ligand>
</feature>
<keyword evidence="5" id="KW-0028">Amino-acid biosynthesis</keyword>
<dbReference type="Pfam" id="PF00591">
    <property type="entry name" value="Glycos_transf_3"/>
    <property type="match status" value="1"/>
</dbReference>
<evidence type="ECO:0000256" key="6">
    <source>
        <dbReference type="SAM" id="MobiDB-lite"/>
    </source>
</evidence>
<dbReference type="GO" id="GO:0000162">
    <property type="term" value="P:L-tryptophan biosynthetic process"/>
    <property type="evidence" value="ECO:0007669"/>
    <property type="project" value="UniProtKB-UniRule"/>
</dbReference>
<evidence type="ECO:0000256" key="5">
    <source>
        <dbReference type="HAMAP-Rule" id="MF_00211"/>
    </source>
</evidence>
<keyword evidence="3 5" id="KW-0822">Tryptophan biosynthesis</keyword>
<dbReference type="AlphaFoldDB" id="A0A5J6V3H8"/>
<gene>
    <name evidence="5 9" type="primary">trpD</name>
    <name evidence="9" type="ORF">FY030_05465</name>
</gene>
<dbReference type="OrthoDB" id="9806430at2"/>
<comment type="subunit">
    <text evidence="5">Homodimer.</text>
</comment>
<reference evidence="9 10" key="1">
    <citation type="submission" date="2019-09" db="EMBL/GenBank/DDBJ databases">
        <title>Serinicoccus pratensis sp. nov., isolated from meadow soil.</title>
        <authorList>
            <person name="Zhang W."/>
        </authorList>
    </citation>
    <scope>NUCLEOTIDE SEQUENCE [LARGE SCALE GENOMIC DNA]</scope>
    <source>
        <strain evidence="9 10">W204</strain>
    </source>
</reference>
<keyword evidence="4 5" id="KW-0057">Aromatic amino acid biosynthesis</keyword>
<feature type="binding site" evidence="5">
    <location>
        <position position="410"/>
    </location>
    <ligand>
        <name>Mg(2+)</name>
        <dbReference type="ChEBI" id="CHEBI:18420"/>
        <label>2</label>
    </ligand>
</feature>
<comment type="caution">
    <text evidence="5">Lacks conserved residue(s) required for the propagation of feature annotation.</text>
</comment>
<keyword evidence="2 5" id="KW-0808">Transferase</keyword>
<comment type="catalytic activity">
    <reaction evidence="5">
        <text>N-(5-phospho-beta-D-ribosyl)anthranilate + diphosphate = 5-phospho-alpha-D-ribose 1-diphosphate + anthranilate</text>
        <dbReference type="Rhea" id="RHEA:11768"/>
        <dbReference type="ChEBI" id="CHEBI:16567"/>
        <dbReference type="ChEBI" id="CHEBI:18277"/>
        <dbReference type="ChEBI" id="CHEBI:33019"/>
        <dbReference type="ChEBI" id="CHEBI:58017"/>
        <dbReference type="EC" id="2.4.2.18"/>
    </reaction>
</comment>
<feature type="binding site" evidence="5">
    <location>
        <begin position="293"/>
        <end position="301"/>
    </location>
    <ligand>
        <name>5-phospho-alpha-D-ribose 1-diphosphate</name>
        <dbReference type="ChEBI" id="CHEBI:58017"/>
    </ligand>
</feature>
<comment type="pathway">
    <text evidence="5">Amino-acid biosynthesis; L-tryptophan biosynthesis; L-tryptophan from chorismate: step 2/5.</text>
</comment>
<feature type="binding site" evidence="5">
    <location>
        <position position="305"/>
    </location>
    <ligand>
        <name>5-phospho-alpha-D-ribose 1-diphosphate</name>
        <dbReference type="ChEBI" id="CHEBI:58017"/>
    </ligand>
</feature>
<feature type="binding site" evidence="5">
    <location>
        <position position="273"/>
    </location>
    <ligand>
        <name>5-phospho-alpha-D-ribose 1-diphosphate</name>
        <dbReference type="ChEBI" id="CHEBI:58017"/>
    </ligand>
</feature>
<evidence type="ECO:0000256" key="4">
    <source>
        <dbReference type="ARBA" id="ARBA00023141"/>
    </source>
</evidence>
<proteinExistence type="inferred from homology"/>
<keyword evidence="5" id="KW-0479">Metal-binding</keyword>
<dbReference type="GO" id="GO:0000287">
    <property type="term" value="F:magnesium ion binding"/>
    <property type="evidence" value="ECO:0007669"/>
    <property type="project" value="UniProtKB-UniRule"/>
</dbReference>
<feature type="binding site" evidence="5">
    <location>
        <position position="351"/>
    </location>
    <ligand>
        <name>anthranilate</name>
        <dbReference type="ChEBI" id="CHEBI:16567"/>
        <label>2</label>
    </ligand>
</feature>
<dbReference type="InterPro" id="IPR017459">
    <property type="entry name" value="Glycosyl_Trfase_fam3_N_dom"/>
</dbReference>
<feature type="domain" description="Glycosyl transferase family 3" evidence="7">
    <location>
        <begin position="259"/>
        <end position="521"/>
    </location>
</feature>
<feature type="binding site" evidence="5">
    <location>
        <position position="265"/>
    </location>
    <ligand>
        <name>5-phospho-alpha-D-ribose 1-diphosphate</name>
        <dbReference type="ChEBI" id="CHEBI:58017"/>
    </ligand>
</feature>
<keyword evidence="1 5" id="KW-0328">Glycosyltransferase</keyword>
<evidence type="ECO:0000313" key="9">
    <source>
        <dbReference type="EMBL" id="QFG68238.1"/>
    </source>
</evidence>
<dbReference type="GO" id="GO:0004048">
    <property type="term" value="F:anthranilate phosphoribosyltransferase activity"/>
    <property type="evidence" value="ECO:0007669"/>
    <property type="project" value="UniProtKB-UniRule"/>
</dbReference>
<feature type="binding site" evidence="5">
    <location>
        <position position="277"/>
    </location>
    <ligand>
        <name>Mg(2+)</name>
        <dbReference type="ChEBI" id="CHEBI:18420"/>
        <label>1</label>
    </ligand>
</feature>
<dbReference type="EMBL" id="CP044427">
    <property type="protein sequence ID" value="QFG68238.1"/>
    <property type="molecule type" value="Genomic_DNA"/>
</dbReference>
<keyword evidence="10" id="KW-1185">Reference proteome</keyword>
<dbReference type="PANTHER" id="PTHR43285">
    <property type="entry name" value="ANTHRANILATE PHOSPHORIBOSYLTRANSFERASE"/>
    <property type="match status" value="1"/>
</dbReference>
<feature type="region of interest" description="Disordered" evidence="6">
    <location>
        <begin position="64"/>
        <end position="141"/>
    </location>
</feature>
<comment type="function">
    <text evidence="5">Catalyzes the transfer of the phosphoribosyl group of 5-phosphorylribose-1-pyrophosphate (PRPP) to anthranilate to yield N-(5'-phosphoribosyl)-anthranilate (PRA).</text>
</comment>
<dbReference type="Proteomes" id="UP000326546">
    <property type="component" value="Chromosome"/>
</dbReference>
<evidence type="ECO:0000256" key="3">
    <source>
        <dbReference type="ARBA" id="ARBA00022822"/>
    </source>
</evidence>
<feature type="binding site" evidence="5">
    <location>
        <begin position="268"/>
        <end position="269"/>
    </location>
    <ligand>
        <name>5-phospho-alpha-D-ribose 1-diphosphate</name>
        <dbReference type="ChEBI" id="CHEBI:58017"/>
    </ligand>
</feature>
<evidence type="ECO:0000259" key="7">
    <source>
        <dbReference type="Pfam" id="PF00591"/>
    </source>
</evidence>
<keyword evidence="5" id="KW-0460">Magnesium</keyword>